<dbReference type="AlphaFoldDB" id="X1M2T7"/>
<gene>
    <name evidence="3" type="ORF">S06H3_33926</name>
</gene>
<evidence type="ECO:0000256" key="1">
    <source>
        <dbReference type="SAM" id="Phobius"/>
    </source>
</evidence>
<dbReference type="InterPro" id="IPR036938">
    <property type="entry name" value="PAP2/HPO_sf"/>
</dbReference>
<dbReference type="InterPro" id="IPR000326">
    <property type="entry name" value="PAP2/HPO"/>
</dbReference>
<feature type="transmembrane region" description="Helical" evidence="1">
    <location>
        <begin position="121"/>
        <end position="143"/>
    </location>
</feature>
<proteinExistence type="predicted"/>
<dbReference type="SUPFAM" id="SSF48317">
    <property type="entry name" value="Acid phosphatase/Vanadium-dependent haloperoxidase"/>
    <property type="match status" value="1"/>
</dbReference>
<name>X1M2T7_9ZZZZ</name>
<evidence type="ECO:0000259" key="2">
    <source>
        <dbReference type="SMART" id="SM00014"/>
    </source>
</evidence>
<dbReference type="EMBL" id="BARV01020313">
    <property type="protein sequence ID" value="GAI25902.1"/>
    <property type="molecule type" value="Genomic_DNA"/>
</dbReference>
<dbReference type="SMART" id="SM00014">
    <property type="entry name" value="acidPPc"/>
    <property type="match status" value="1"/>
</dbReference>
<reference evidence="3" key="1">
    <citation type="journal article" date="2014" name="Front. Microbiol.">
        <title>High frequency of phylogenetically diverse reductive dehalogenase-homologous genes in deep subseafloor sedimentary metagenomes.</title>
        <authorList>
            <person name="Kawai M."/>
            <person name="Futagami T."/>
            <person name="Toyoda A."/>
            <person name="Takaki Y."/>
            <person name="Nishi S."/>
            <person name="Hori S."/>
            <person name="Arai W."/>
            <person name="Tsubouchi T."/>
            <person name="Morono Y."/>
            <person name="Uchiyama I."/>
            <person name="Ito T."/>
            <person name="Fujiyama A."/>
            <person name="Inagaki F."/>
            <person name="Takami H."/>
        </authorList>
    </citation>
    <scope>NUCLEOTIDE SEQUENCE</scope>
    <source>
        <strain evidence="3">Expedition CK06-06</strain>
    </source>
</reference>
<organism evidence="3">
    <name type="scientific">marine sediment metagenome</name>
    <dbReference type="NCBI Taxonomy" id="412755"/>
    <lineage>
        <taxon>unclassified sequences</taxon>
        <taxon>metagenomes</taxon>
        <taxon>ecological metagenomes</taxon>
    </lineage>
</organism>
<dbReference type="PANTHER" id="PTHR14969">
    <property type="entry name" value="SPHINGOSINE-1-PHOSPHATE PHOSPHOHYDROLASE"/>
    <property type="match status" value="1"/>
</dbReference>
<dbReference type="Pfam" id="PF01569">
    <property type="entry name" value="PAP2"/>
    <property type="match status" value="1"/>
</dbReference>
<feature type="non-terminal residue" evidence="3">
    <location>
        <position position="275"/>
    </location>
</feature>
<feature type="transmembrane region" description="Helical" evidence="1">
    <location>
        <begin position="217"/>
        <end position="234"/>
    </location>
</feature>
<keyword evidence="1" id="KW-0472">Membrane</keyword>
<keyword evidence="1" id="KW-1133">Transmembrane helix</keyword>
<feature type="transmembrane region" description="Helical" evidence="1">
    <location>
        <begin position="6"/>
        <end position="24"/>
    </location>
</feature>
<dbReference type="PANTHER" id="PTHR14969:SF13">
    <property type="entry name" value="AT30094P"/>
    <property type="match status" value="1"/>
</dbReference>
<evidence type="ECO:0000313" key="3">
    <source>
        <dbReference type="EMBL" id="GAI25902.1"/>
    </source>
</evidence>
<feature type="transmembrane region" description="Helical" evidence="1">
    <location>
        <begin position="94"/>
        <end position="115"/>
    </location>
</feature>
<dbReference type="Gene3D" id="1.20.144.10">
    <property type="entry name" value="Phosphatidic acid phosphatase type 2/haloperoxidase"/>
    <property type="match status" value="1"/>
</dbReference>
<accession>X1M2T7</accession>
<feature type="transmembrane region" description="Helical" evidence="1">
    <location>
        <begin position="155"/>
        <end position="174"/>
    </location>
</feature>
<feature type="domain" description="Phosphatidic acid phosphatase type 2/haloperoxidase" evidence="2">
    <location>
        <begin position="23"/>
        <end position="136"/>
    </location>
</feature>
<feature type="non-terminal residue" evidence="3">
    <location>
        <position position="1"/>
    </location>
</feature>
<keyword evidence="1" id="KW-0812">Transmembrane</keyword>
<feature type="transmembrane region" description="Helical" evidence="1">
    <location>
        <begin position="246"/>
        <end position="264"/>
    </location>
</feature>
<comment type="caution">
    <text evidence="3">The sequence shown here is derived from an EMBL/GenBank/DDBJ whole genome shotgun (WGS) entry which is preliminary data.</text>
</comment>
<sequence length="275" mass="30768">YLGDALVYIIIGAALFFIYDKRFAKNLMLVLLGSSFLDSFLKDIYKDPRPASNARANADGYGFPSGHAQGSTATYGYLAFHTQKNYAQEKWYKYIPWIFLVVIYLVAISRQIIGVHDVEDIVGGLLIGISFLLLFINLEPLVTEKINTFDLKIKLILAVAIPVVLFIVALLIFPTGLGDYGRACGALTGLSVGYLIENEKIHYNPKDLDNKQRIINLAIGLVITIVIYLVLSLIPLDVQIWKFFKYVIVALAVTLLIPWLLVIIQGKLGKREKVE</sequence>
<protein>
    <recommendedName>
        <fullName evidence="2">Phosphatidic acid phosphatase type 2/haloperoxidase domain-containing protein</fullName>
    </recommendedName>
</protein>